<evidence type="ECO:0000256" key="1">
    <source>
        <dbReference type="SAM" id="MobiDB-lite"/>
    </source>
</evidence>
<dbReference type="InterPro" id="IPR035985">
    <property type="entry name" value="Ubiquitin-activating_enz"/>
</dbReference>
<dbReference type="Gene3D" id="3.40.50.720">
    <property type="entry name" value="NAD(P)-binding Rossmann-like Domain"/>
    <property type="match status" value="1"/>
</dbReference>
<sequence>MADLARYSRQLMLPGFGAGGQAALEAARVLVIGAGGLGSAVLPQLAAMGVGTIGIVDDDLVDETNLHRQTLYAPYDVGAPKAARAAARLRELNPEVSVRVHLDRLSSDNALALFAEYDLVIDGSDNFPTRYLVDDAATLTGIPSVWGAVHQFGGQVGISWDAQGPTYRELFPVPPEPGTVPSCAEAGVLPSVCTVVGGLLVSEAVKLITGIGAPLLGRVVAYDARGGGFRELAYGRDPERMPVTGLVDYEAFCGVSVSIRTSSESTSEASAPTSDSQEEEMDVPDEISAEALAAMREAGEAIQLVDVREPWEAEIASLPDSVLIPSRQLVARWSELDPAAPTVIYCHSGYRSAIARDQLRQLDFESVTSLAGGIDAWSRQVDPAVPRY</sequence>
<protein>
    <submittedName>
        <fullName evidence="3">Adenylyltransferase/sulfurtransferase MoeZ</fullName>
    </submittedName>
</protein>
<dbReference type="Pfam" id="PF00899">
    <property type="entry name" value="ThiF"/>
    <property type="match status" value="1"/>
</dbReference>
<name>A0ABP7ZM49_9MICO</name>
<dbReference type="PROSITE" id="PS50206">
    <property type="entry name" value="RHODANESE_3"/>
    <property type="match status" value="1"/>
</dbReference>
<accession>A0ABP7ZM49</accession>
<dbReference type="EMBL" id="BAABBV010000001">
    <property type="protein sequence ID" value="GAA4163998.1"/>
    <property type="molecule type" value="Genomic_DNA"/>
</dbReference>
<dbReference type="Pfam" id="PF00581">
    <property type="entry name" value="Rhodanese"/>
    <property type="match status" value="1"/>
</dbReference>
<evidence type="ECO:0000313" key="3">
    <source>
        <dbReference type="EMBL" id="GAA4163998.1"/>
    </source>
</evidence>
<dbReference type="SUPFAM" id="SSF69572">
    <property type="entry name" value="Activating enzymes of the ubiquitin-like proteins"/>
    <property type="match status" value="1"/>
</dbReference>
<dbReference type="RefSeq" id="WP_344792151.1">
    <property type="nucleotide sequence ID" value="NZ_BAABBV010000001.1"/>
</dbReference>
<keyword evidence="3" id="KW-0808">Transferase</keyword>
<proteinExistence type="predicted"/>
<dbReference type="GO" id="GO:0016779">
    <property type="term" value="F:nucleotidyltransferase activity"/>
    <property type="evidence" value="ECO:0007669"/>
    <property type="project" value="UniProtKB-KW"/>
</dbReference>
<dbReference type="Gene3D" id="3.40.250.10">
    <property type="entry name" value="Rhodanese-like domain"/>
    <property type="match status" value="1"/>
</dbReference>
<dbReference type="PANTHER" id="PTHR10953">
    <property type="entry name" value="UBIQUITIN-ACTIVATING ENZYME E1"/>
    <property type="match status" value="1"/>
</dbReference>
<organism evidence="3 4">
    <name type="scientific">Gryllotalpicola daejeonensis</name>
    <dbReference type="NCBI Taxonomy" id="993087"/>
    <lineage>
        <taxon>Bacteria</taxon>
        <taxon>Bacillati</taxon>
        <taxon>Actinomycetota</taxon>
        <taxon>Actinomycetes</taxon>
        <taxon>Micrococcales</taxon>
        <taxon>Microbacteriaceae</taxon>
        <taxon>Gryllotalpicola</taxon>
    </lineage>
</organism>
<feature type="compositionally biased region" description="Low complexity" evidence="1">
    <location>
        <begin position="263"/>
        <end position="275"/>
    </location>
</feature>
<dbReference type="SMART" id="SM00450">
    <property type="entry name" value="RHOD"/>
    <property type="match status" value="1"/>
</dbReference>
<comment type="caution">
    <text evidence="3">The sequence shown here is derived from an EMBL/GenBank/DDBJ whole genome shotgun (WGS) entry which is preliminary data.</text>
</comment>
<feature type="domain" description="Rhodanese" evidence="2">
    <location>
        <begin position="298"/>
        <end position="386"/>
    </location>
</feature>
<dbReference type="InterPro" id="IPR001763">
    <property type="entry name" value="Rhodanese-like_dom"/>
</dbReference>
<evidence type="ECO:0000259" key="2">
    <source>
        <dbReference type="PROSITE" id="PS50206"/>
    </source>
</evidence>
<dbReference type="PANTHER" id="PTHR10953:SF102">
    <property type="entry name" value="ADENYLYLTRANSFERASE AND SULFURTRANSFERASE MOCS3"/>
    <property type="match status" value="1"/>
</dbReference>
<keyword evidence="4" id="KW-1185">Reference proteome</keyword>
<gene>
    <name evidence="3" type="primary">moeZ</name>
    <name evidence="3" type="ORF">GCM10022286_25250</name>
</gene>
<reference evidence="3" key="2">
    <citation type="submission" date="2023-12" db="EMBL/GenBank/DDBJ databases">
        <authorList>
            <person name="Sun Q."/>
            <person name="Inoue M."/>
        </authorList>
    </citation>
    <scope>NUCLEOTIDE SEQUENCE</scope>
    <source>
        <strain evidence="3">JCM 17590</strain>
    </source>
</reference>
<dbReference type="InterPro" id="IPR045886">
    <property type="entry name" value="ThiF/MoeB/HesA"/>
</dbReference>
<dbReference type="Proteomes" id="UP001415169">
    <property type="component" value="Unassembled WGS sequence"/>
</dbReference>
<dbReference type="CDD" id="cd00757">
    <property type="entry name" value="ThiF_MoeB_HesA_family"/>
    <property type="match status" value="1"/>
</dbReference>
<evidence type="ECO:0000313" key="4">
    <source>
        <dbReference type="Proteomes" id="UP001415169"/>
    </source>
</evidence>
<dbReference type="InterPro" id="IPR036873">
    <property type="entry name" value="Rhodanese-like_dom_sf"/>
</dbReference>
<keyword evidence="3" id="KW-0548">Nucleotidyltransferase</keyword>
<feature type="region of interest" description="Disordered" evidence="1">
    <location>
        <begin position="263"/>
        <end position="282"/>
    </location>
</feature>
<dbReference type="InterPro" id="IPR000594">
    <property type="entry name" value="ThiF_NAD_FAD-bd"/>
</dbReference>
<reference evidence="3" key="1">
    <citation type="journal article" date="2014" name="Int. J. Syst. Evol. Microbiol.">
        <title>Complete genome of a new Firmicutes species belonging to the dominant human colonic microbiota ('Ruminococcus bicirculans') reveals two chromosomes and a selective capacity to utilize plant glucans.</title>
        <authorList>
            <consortium name="NISC Comparative Sequencing Program"/>
            <person name="Wegmann U."/>
            <person name="Louis P."/>
            <person name="Goesmann A."/>
            <person name="Henrissat B."/>
            <person name="Duncan S.H."/>
            <person name="Flint H.J."/>
        </authorList>
    </citation>
    <scope>NUCLEOTIDE SEQUENCE</scope>
    <source>
        <strain evidence="3">JCM 17590</strain>
    </source>
</reference>